<evidence type="ECO:0000259" key="5">
    <source>
        <dbReference type="Pfam" id="PF00296"/>
    </source>
</evidence>
<dbReference type="Proteomes" id="UP000219612">
    <property type="component" value="Unassembled WGS sequence"/>
</dbReference>
<gene>
    <name evidence="6" type="ORF">SAMN05421748_10287</name>
</gene>
<keyword evidence="3" id="KW-0560">Oxidoreductase</keyword>
<protein>
    <submittedName>
        <fullName evidence="6">Luciferase-like monooxygenase</fullName>
    </submittedName>
</protein>
<proteinExistence type="predicted"/>
<dbReference type="InterPro" id="IPR036661">
    <property type="entry name" value="Luciferase-like_sf"/>
</dbReference>
<feature type="domain" description="Luciferase-like" evidence="5">
    <location>
        <begin position="8"/>
        <end position="232"/>
    </location>
</feature>
<dbReference type="PANTHER" id="PTHR42847:SF8">
    <property type="entry name" value="CONSERVED PROTEIN"/>
    <property type="match status" value="1"/>
</dbReference>
<dbReference type="Pfam" id="PF00296">
    <property type="entry name" value="Bac_luciferase"/>
    <property type="match status" value="1"/>
</dbReference>
<evidence type="ECO:0000313" key="7">
    <source>
        <dbReference type="Proteomes" id="UP000219612"/>
    </source>
</evidence>
<evidence type="ECO:0000256" key="2">
    <source>
        <dbReference type="ARBA" id="ARBA00022643"/>
    </source>
</evidence>
<keyword evidence="4 6" id="KW-0503">Monooxygenase</keyword>
<dbReference type="InterPro" id="IPR050172">
    <property type="entry name" value="SsuD_RutA_monooxygenase"/>
</dbReference>
<reference evidence="6 7" key="1">
    <citation type="submission" date="2017-09" db="EMBL/GenBank/DDBJ databases">
        <authorList>
            <person name="Ehlers B."/>
            <person name="Leendertz F.H."/>
        </authorList>
    </citation>
    <scope>NUCLEOTIDE SEQUENCE [LARGE SCALE GENOMIC DNA]</scope>
    <source>
        <strain evidence="6 7">CGMCC 4.6857</strain>
    </source>
</reference>
<evidence type="ECO:0000256" key="1">
    <source>
        <dbReference type="ARBA" id="ARBA00022630"/>
    </source>
</evidence>
<dbReference type="AlphaFoldDB" id="A0A285GMJ2"/>
<organism evidence="6 7">
    <name type="scientific">Paractinoplanes atraurantiacus</name>
    <dbReference type="NCBI Taxonomy" id="1036182"/>
    <lineage>
        <taxon>Bacteria</taxon>
        <taxon>Bacillati</taxon>
        <taxon>Actinomycetota</taxon>
        <taxon>Actinomycetes</taxon>
        <taxon>Micromonosporales</taxon>
        <taxon>Micromonosporaceae</taxon>
        <taxon>Paractinoplanes</taxon>
    </lineage>
</organism>
<evidence type="ECO:0000256" key="4">
    <source>
        <dbReference type="ARBA" id="ARBA00023033"/>
    </source>
</evidence>
<dbReference type="SUPFAM" id="SSF51679">
    <property type="entry name" value="Bacterial luciferase-like"/>
    <property type="match status" value="1"/>
</dbReference>
<dbReference type="GO" id="GO:0008726">
    <property type="term" value="F:alkanesulfonate monooxygenase activity"/>
    <property type="evidence" value="ECO:0007669"/>
    <property type="project" value="TreeGrafter"/>
</dbReference>
<dbReference type="EMBL" id="OBDY01000002">
    <property type="protein sequence ID" value="SNY23726.1"/>
    <property type="molecule type" value="Genomic_DNA"/>
</dbReference>
<dbReference type="PANTHER" id="PTHR42847">
    <property type="entry name" value="ALKANESULFONATE MONOOXYGENASE"/>
    <property type="match status" value="1"/>
</dbReference>
<evidence type="ECO:0000256" key="3">
    <source>
        <dbReference type="ARBA" id="ARBA00023002"/>
    </source>
</evidence>
<dbReference type="InterPro" id="IPR011251">
    <property type="entry name" value="Luciferase-like_dom"/>
</dbReference>
<keyword evidence="7" id="KW-1185">Reference proteome</keyword>
<keyword evidence="2" id="KW-0288">FMN</keyword>
<dbReference type="Gene3D" id="3.20.20.30">
    <property type="entry name" value="Luciferase-like domain"/>
    <property type="match status" value="1"/>
</dbReference>
<name>A0A285GMJ2_9ACTN</name>
<keyword evidence="1" id="KW-0285">Flavoprotein</keyword>
<accession>A0A285GMJ2</accession>
<sequence length="292" mass="30991">MIGGMRLSIWPSAGQSFAGVLEAARHAADTGWDGVHFADHFMPNGESGAVLECGSVVAALAAAVPRIEITTLVYGMTYRHPAVLANMAATVDHISGGRFRLGVGAGWQINEHEQYGIELPPVKQRIDRFVEGLLAIKGLLTQPRTTLHGEYYQLIDAECDPKPLRDPLPILIGAKGEKRMLRIVAEHADAWNTWGVPAHIAQKSAVLDEHCAAIGRDPGSIARTAQALTVVDGSIPDGLTAPVIGGSIAALKDAIAEYESLGLDELIIPDGLLGGGPTRLKAMDTLRDLVHA</sequence>
<dbReference type="GO" id="GO:0046306">
    <property type="term" value="P:alkanesulfonate catabolic process"/>
    <property type="evidence" value="ECO:0007669"/>
    <property type="project" value="TreeGrafter"/>
</dbReference>
<evidence type="ECO:0000313" key="6">
    <source>
        <dbReference type="EMBL" id="SNY23726.1"/>
    </source>
</evidence>